<protein>
    <submittedName>
        <fullName evidence="7">RNA polymerase sigma-70 factor (ECF subfamily)</fullName>
    </submittedName>
</protein>
<dbReference type="InterPro" id="IPR039425">
    <property type="entry name" value="RNA_pol_sigma-70-like"/>
</dbReference>
<dbReference type="Proteomes" id="UP000577362">
    <property type="component" value="Unassembled WGS sequence"/>
</dbReference>
<dbReference type="PANTHER" id="PTHR43133:SF63">
    <property type="entry name" value="RNA POLYMERASE SIGMA FACTOR FECI-RELATED"/>
    <property type="match status" value="1"/>
</dbReference>
<dbReference type="InterPro" id="IPR036388">
    <property type="entry name" value="WH-like_DNA-bd_sf"/>
</dbReference>
<dbReference type="InterPro" id="IPR013324">
    <property type="entry name" value="RNA_pol_sigma_r3/r4-like"/>
</dbReference>
<dbReference type="AlphaFoldDB" id="A0A840C7S1"/>
<proteinExistence type="inferred from homology"/>
<evidence type="ECO:0000256" key="3">
    <source>
        <dbReference type="ARBA" id="ARBA00023082"/>
    </source>
</evidence>
<dbReference type="InterPro" id="IPR013249">
    <property type="entry name" value="RNA_pol_sigma70_r4_t2"/>
</dbReference>
<name>A0A840C7S1_9HYPH</name>
<keyword evidence="8" id="KW-1185">Reference proteome</keyword>
<organism evidence="7 8">
    <name type="scientific">Chelatococcus caeni</name>
    <dbReference type="NCBI Taxonomy" id="1348468"/>
    <lineage>
        <taxon>Bacteria</taxon>
        <taxon>Pseudomonadati</taxon>
        <taxon>Pseudomonadota</taxon>
        <taxon>Alphaproteobacteria</taxon>
        <taxon>Hyphomicrobiales</taxon>
        <taxon>Chelatococcaceae</taxon>
        <taxon>Chelatococcus</taxon>
    </lineage>
</organism>
<reference evidence="7 8" key="1">
    <citation type="submission" date="2020-08" db="EMBL/GenBank/DDBJ databases">
        <title>Genomic Encyclopedia of Type Strains, Phase IV (KMG-IV): sequencing the most valuable type-strain genomes for metagenomic binning, comparative biology and taxonomic classification.</title>
        <authorList>
            <person name="Goeker M."/>
        </authorList>
    </citation>
    <scope>NUCLEOTIDE SEQUENCE [LARGE SCALE GENOMIC DNA]</scope>
    <source>
        <strain evidence="7 8">DSM 103737</strain>
    </source>
</reference>
<dbReference type="Pfam" id="PF08281">
    <property type="entry name" value="Sigma70_r4_2"/>
    <property type="match status" value="1"/>
</dbReference>
<dbReference type="Pfam" id="PF04542">
    <property type="entry name" value="Sigma70_r2"/>
    <property type="match status" value="1"/>
</dbReference>
<dbReference type="GO" id="GO:0016987">
    <property type="term" value="F:sigma factor activity"/>
    <property type="evidence" value="ECO:0007669"/>
    <property type="project" value="UniProtKB-KW"/>
</dbReference>
<evidence type="ECO:0000256" key="1">
    <source>
        <dbReference type="ARBA" id="ARBA00010641"/>
    </source>
</evidence>
<keyword evidence="3" id="KW-0731">Sigma factor</keyword>
<dbReference type="InterPro" id="IPR014284">
    <property type="entry name" value="RNA_pol_sigma-70_dom"/>
</dbReference>
<dbReference type="CDD" id="cd06171">
    <property type="entry name" value="Sigma70_r4"/>
    <property type="match status" value="1"/>
</dbReference>
<keyword evidence="2" id="KW-0805">Transcription regulation</keyword>
<dbReference type="GO" id="GO:0006352">
    <property type="term" value="P:DNA-templated transcription initiation"/>
    <property type="evidence" value="ECO:0007669"/>
    <property type="project" value="InterPro"/>
</dbReference>
<comment type="caution">
    <text evidence="7">The sequence shown here is derived from an EMBL/GenBank/DDBJ whole genome shotgun (WGS) entry which is preliminary data.</text>
</comment>
<evidence type="ECO:0000259" key="6">
    <source>
        <dbReference type="Pfam" id="PF08281"/>
    </source>
</evidence>
<dbReference type="Gene3D" id="1.10.10.10">
    <property type="entry name" value="Winged helix-like DNA-binding domain superfamily/Winged helix DNA-binding domain"/>
    <property type="match status" value="1"/>
</dbReference>
<dbReference type="InterPro" id="IPR007627">
    <property type="entry name" value="RNA_pol_sigma70_r2"/>
</dbReference>
<feature type="domain" description="RNA polymerase sigma-70 region 2" evidence="5">
    <location>
        <begin position="10"/>
        <end position="75"/>
    </location>
</feature>
<dbReference type="GO" id="GO:0003677">
    <property type="term" value="F:DNA binding"/>
    <property type="evidence" value="ECO:0007669"/>
    <property type="project" value="InterPro"/>
</dbReference>
<evidence type="ECO:0000313" key="8">
    <source>
        <dbReference type="Proteomes" id="UP000577362"/>
    </source>
</evidence>
<comment type="similarity">
    <text evidence="1">Belongs to the sigma-70 factor family. ECF subfamily.</text>
</comment>
<evidence type="ECO:0000256" key="4">
    <source>
        <dbReference type="ARBA" id="ARBA00023163"/>
    </source>
</evidence>
<dbReference type="RefSeq" id="WP_019404881.1">
    <property type="nucleotide sequence ID" value="NZ_JACIEN010000004.1"/>
</dbReference>
<sequence>MRPDSDTLVLYLTHRPALINYAAPIVGCRARAEDVVQEAYLRFVQVARDEKVLQPVAYLYRIVRNLAVDWVRRLGAEVREDAGTAEPLVADTPSPEDEVLYRDELRLLAEALAELPETTQRAFTMHRFDGLTLQVIADRLGISVAGAHRLVRDALAHCARRLGDDD</sequence>
<keyword evidence="4" id="KW-0804">Transcription</keyword>
<dbReference type="SUPFAM" id="SSF88659">
    <property type="entry name" value="Sigma3 and sigma4 domains of RNA polymerase sigma factors"/>
    <property type="match status" value="1"/>
</dbReference>
<dbReference type="InterPro" id="IPR013325">
    <property type="entry name" value="RNA_pol_sigma_r2"/>
</dbReference>
<dbReference type="EMBL" id="JACIEN010000004">
    <property type="protein sequence ID" value="MBB4018377.1"/>
    <property type="molecule type" value="Genomic_DNA"/>
</dbReference>
<gene>
    <name evidence="7" type="ORF">GGR16_003424</name>
</gene>
<dbReference type="SUPFAM" id="SSF88946">
    <property type="entry name" value="Sigma2 domain of RNA polymerase sigma factors"/>
    <property type="match status" value="1"/>
</dbReference>
<dbReference type="PANTHER" id="PTHR43133">
    <property type="entry name" value="RNA POLYMERASE ECF-TYPE SIGMA FACTO"/>
    <property type="match status" value="1"/>
</dbReference>
<dbReference type="NCBIfam" id="TIGR02937">
    <property type="entry name" value="sigma70-ECF"/>
    <property type="match status" value="1"/>
</dbReference>
<accession>A0A840C7S1</accession>
<evidence type="ECO:0000256" key="2">
    <source>
        <dbReference type="ARBA" id="ARBA00023015"/>
    </source>
</evidence>
<dbReference type="Gene3D" id="1.10.1740.10">
    <property type="match status" value="1"/>
</dbReference>
<evidence type="ECO:0000259" key="5">
    <source>
        <dbReference type="Pfam" id="PF04542"/>
    </source>
</evidence>
<feature type="domain" description="RNA polymerase sigma factor 70 region 4 type 2" evidence="6">
    <location>
        <begin position="106"/>
        <end position="158"/>
    </location>
</feature>
<evidence type="ECO:0000313" key="7">
    <source>
        <dbReference type="EMBL" id="MBB4018377.1"/>
    </source>
</evidence>